<dbReference type="InterPro" id="IPR016098">
    <property type="entry name" value="CAP/MinC_C"/>
</dbReference>
<dbReference type="Gene3D" id="2.160.20.70">
    <property type="match status" value="1"/>
</dbReference>
<dbReference type="PANTHER" id="PTHR34108:SF1">
    <property type="entry name" value="SEPTUM SITE-DETERMINING PROTEIN MINC"/>
    <property type="match status" value="1"/>
</dbReference>
<dbReference type="AlphaFoldDB" id="A0A437LCH6"/>
<keyword evidence="3 6" id="KW-0717">Septation</keyword>
<accession>A0A437LCH6</accession>
<sequence length="243" mass="25311">MPAAPSRIDLKSAQLGTLQMALRTRDLAAWRASLQDAWGDVGAAFDGEPLCLDLRELPAGAPLDWAAVVATLRQWHLSPVAVLGADALPEDERTAVRAAGLAWAEGLAAVASPAAAAPAPAASAPAPVVVAATPTMVIDRPLRSGQQVYARDADLIVLGLVSHGAEVIADGHIHVYGALRGRAIAGAKGRTDARIFAHSLEAELLAVAGTFRTSEKPLPAEVLAKPAQVRLDGERLVFEPLKF</sequence>
<dbReference type="Pfam" id="PF03775">
    <property type="entry name" value="MinC_C"/>
    <property type="match status" value="1"/>
</dbReference>
<evidence type="ECO:0000259" key="7">
    <source>
        <dbReference type="Pfam" id="PF03775"/>
    </source>
</evidence>
<dbReference type="InterPro" id="IPR013033">
    <property type="entry name" value="MinC"/>
</dbReference>
<comment type="subunit">
    <text evidence="6">Interacts with MinD and FtsZ.</text>
</comment>
<organism evidence="9 10">
    <name type="scientific">Inhella crocodyli</name>
    <dbReference type="NCBI Taxonomy" id="2499851"/>
    <lineage>
        <taxon>Bacteria</taxon>
        <taxon>Pseudomonadati</taxon>
        <taxon>Pseudomonadota</taxon>
        <taxon>Betaproteobacteria</taxon>
        <taxon>Burkholderiales</taxon>
        <taxon>Sphaerotilaceae</taxon>
        <taxon>Inhella</taxon>
    </lineage>
</organism>
<comment type="similarity">
    <text evidence="1 6">Belongs to the MinC family.</text>
</comment>
<dbReference type="PANTHER" id="PTHR34108">
    <property type="entry name" value="SEPTUM SITE-DETERMINING PROTEIN MINC"/>
    <property type="match status" value="1"/>
</dbReference>
<comment type="caution">
    <text evidence="9">The sequence shown here is derived from an EMBL/GenBank/DDBJ whole genome shotgun (WGS) entry which is preliminary data.</text>
</comment>
<dbReference type="Pfam" id="PF05209">
    <property type="entry name" value="MinC_N"/>
    <property type="match status" value="1"/>
</dbReference>
<dbReference type="Proteomes" id="UP000288587">
    <property type="component" value="Unassembled WGS sequence"/>
</dbReference>
<dbReference type="GO" id="GO:0000917">
    <property type="term" value="P:division septum assembly"/>
    <property type="evidence" value="ECO:0007669"/>
    <property type="project" value="UniProtKB-KW"/>
</dbReference>
<keyword evidence="2 6" id="KW-0132">Cell division</keyword>
<evidence type="ECO:0000313" key="10">
    <source>
        <dbReference type="Proteomes" id="UP000288587"/>
    </source>
</evidence>
<reference evidence="9 10" key="1">
    <citation type="submission" date="2019-01" db="EMBL/GenBank/DDBJ databases">
        <authorList>
            <person name="Chen W.-M."/>
        </authorList>
    </citation>
    <scope>NUCLEOTIDE SEQUENCE [LARGE SCALE GENOMIC DNA]</scope>
    <source>
        <strain evidence="9 10">CCP-18</strain>
    </source>
</reference>
<dbReference type="SUPFAM" id="SSF63848">
    <property type="entry name" value="Cell-division inhibitor MinC, C-terminal domain"/>
    <property type="match status" value="1"/>
</dbReference>
<dbReference type="NCBIfam" id="TIGR01222">
    <property type="entry name" value="minC"/>
    <property type="match status" value="1"/>
</dbReference>
<dbReference type="GO" id="GO:1901891">
    <property type="term" value="P:regulation of cell septum assembly"/>
    <property type="evidence" value="ECO:0007669"/>
    <property type="project" value="InterPro"/>
</dbReference>
<dbReference type="OrthoDB" id="9794530at2"/>
<evidence type="ECO:0000256" key="1">
    <source>
        <dbReference type="ARBA" id="ARBA00006291"/>
    </source>
</evidence>
<dbReference type="EMBL" id="SACM01000005">
    <property type="protein sequence ID" value="RVT83116.1"/>
    <property type="molecule type" value="Genomic_DNA"/>
</dbReference>
<feature type="domain" description="Septum formation inhibitor MinC N-terminal" evidence="8">
    <location>
        <begin position="8"/>
        <end position="79"/>
    </location>
</feature>
<evidence type="ECO:0000256" key="4">
    <source>
        <dbReference type="ARBA" id="ARBA00023306"/>
    </source>
</evidence>
<evidence type="ECO:0000256" key="2">
    <source>
        <dbReference type="ARBA" id="ARBA00022618"/>
    </source>
</evidence>
<keyword evidence="4 6" id="KW-0131">Cell cycle</keyword>
<name>A0A437LCH6_9BURK</name>
<proteinExistence type="inferred from homology"/>
<protein>
    <recommendedName>
        <fullName evidence="6">Probable septum site-determining protein MinC</fullName>
    </recommendedName>
</protein>
<dbReference type="GO" id="GO:0051302">
    <property type="term" value="P:regulation of cell division"/>
    <property type="evidence" value="ECO:0007669"/>
    <property type="project" value="InterPro"/>
</dbReference>
<evidence type="ECO:0000256" key="3">
    <source>
        <dbReference type="ARBA" id="ARBA00023210"/>
    </source>
</evidence>
<dbReference type="InterPro" id="IPR007874">
    <property type="entry name" value="MinC_N"/>
</dbReference>
<feature type="domain" description="Septum formation inhibitor MinC C-terminal" evidence="7">
    <location>
        <begin position="137"/>
        <end position="238"/>
    </location>
</feature>
<keyword evidence="10" id="KW-1185">Reference proteome</keyword>
<dbReference type="RefSeq" id="WP_127684096.1">
    <property type="nucleotide sequence ID" value="NZ_SACM01000005.1"/>
</dbReference>
<evidence type="ECO:0000256" key="6">
    <source>
        <dbReference type="HAMAP-Rule" id="MF_00267"/>
    </source>
</evidence>
<dbReference type="InterPro" id="IPR005526">
    <property type="entry name" value="Septum_form_inhib_MinC_C"/>
</dbReference>
<dbReference type="GO" id="GO:0000902">
    <property type="term" value="P:cell morphogenesis"/>
    <property type="evidence" value="ECO:0007669"/>
    <property type="project" value="InterPro"/>
</dbReference>
<comment type="function">
    <text evidence="5 6">Cell division inhibitor that blocks the formation of polar Z ring septums. Rapidly oscillates between the poles of the cell to destabilize FtsZ filaments that have formed before they mature into polar Z rings. Prevents FtsZ polymerization.</text>
</comment>
<gene>
    <name evidence="6 9" type="primary">minC</name>
    <name evidence="9" type="ORF">EOD73_16315</name>
</gene>
<dbReference type="InterPro" id="IPR036145">
    <property type="entry name" value="MinC_C_sf"/>
</dbReference>
<dbReference type="Gene3D" id="3.30.70.260">
    <property type="match status" value="1"/>
</dbReference>
<evidence type="ECO:0000259" key="8">
    <source>
        <dbReference type="Pfam" id="PF05209"/>
    </source>
</evidence>
<evidence type="ECO:0000313" key="9">
    <source>
        <dbReference type="EMBL" id="RVT83116.1"/>
    </source>
</evidence>
<evidence type="ECO:0000256" key="5">
    <source>
        <dbReference type="ARBA" id="ARBA00025606"/>
    </source>
</evidence>
<dbReference type="HAMAP" id="MF_00267">
    <property type="entry name" value="MinC"/>
    <property type="match status" value="1"/>
</dbReference>